<dbReference type="GO" id="GO:0022857">
    <property type="term" value="F:transmembrane transporter activity"/>
    <property type="evidence" value="ECO:0007669"/>
    <property type="project" value="InterPro"/>
</dbReference>
<feature type="transmembrane region" description="Helical" evidence="6">
    <location>
        <begin position="248"/>
        <end position="266"/>
    </location>
</feature>
<feature type="transmembrane region" description="Helical" evidence="6">
    <location>
        <begin position="130"/>
        <end position="151"/>
    </location>
</feature>
<dbReference type="InterPro" id="IPR002293">
    <property type="entry name" value="AA/rel_permease1"/>
</dbReference>
<evidence type="ECO:0000256" key="5">
    <source>
        <dbReference type="ARBA" id="ARBA00023136"/>
    </source>
</evidence>
<dbReference type="AlphaFoldDB" id="A0A9P4Q5G8"/>
<feature type="transmembrane region" description="Helical" evidence="6">
    <location>
        <begin position="101"/>
        <end position="118"/>
    </location>
</feature>
<feature type="transmembrane region" description="Helical" evidence="6">
    <location>
        <begin position="342"/>
        <end position="362"/>
    </location>
</feature>
<feature type="transmembrane region" description="Helical" evidence="6">
    <location>
        <begin position="425"/>
        <end position="443"/>
    </location>
</feature>
<dbReference type="GO" id="GO:0016020">
    <property type="term" value="C:membrane"/>
    <property type="evidence" value="ECO:0007669"/>
    <property type="project" value="UniProtKB-SubCell"/>
</dbReference>
<gene>
    <name evidence="7" type="ORF">K431DRAFT_321194</name>
</gene>
<reference evidence="7" key="1">
    <citation type="journal article" date="2020" name="Stud. Mycol.">
        <title>101 Dothideomycetes genomes: a test case for predicting lifestyles and emergence of pathogens.</title>
        <authorList>
            <person name="Haridas S."/>
            <person name="Albert R."/>
            <person name="Binder M."/>
            <person name="Bloem J."/>
            <person name="Labutti K."/>
            <person name="Salamov A."/>
            <person name="Andreopoulos B."/>
            <person name="Baker S."/>
            <person name="Barry K."/>
            <person name="Bills G."/>
            <person name="Bluhm B."/>
            <person name="Cannon C."/>
            <person name="Castanera R."/>
            <person name="Culley D."/>
            <person name="Daum C."/>
            <person name="Ezra D."/>
            <person name="Gonzalez J."/>
            <person name="Henrissat B."/>
            <person name="Kuo A."/>
            <person name="Liang C."/>
            <person name="Lipzen A."/>
            <person name="Lutzoni F."/>
            <person name="Magnuson J."/>
            <person name="Mondo S."/>
            <person name="Nolan M."/>
            <person name="Ohm R."/>
            <person name="Pangilinan J."/>
            <person name="Park H.-J."/>
            <person name="Ramirez L."/>
            <person name="Alfaro M."/>
            <person name="Sun H."/>
            <person name="Tritt A."/>
            <person name="Yoshinaga Y."/>
            <person name="Zwiers L.-H."/>
            <person name="Turgeon B."/>
            <person name="Goodwin S."/>
            <person name="Spatafora J."/>
            <person name="Crous P."/>
            <person name="Grigoriev I."/>
        </authorList>
    </citation>
    <scope>NUCLEOTIDE SEQUENCE</scope>
    <source>
        <strain evidence="7">CBS 116435</strain>
    </source>
</reference>
<dbReference type="Pfam" id="PF13520">
    <property type="entry name" value="AA_permease_2"/>
    <property type="match status" value="1"/>
</dbReference>
<feature type="transmembrane region" description="Helical" evidence="6">
    <location>
        <begin position="157"/>
        <end position="177"/>
    </location>
</feature>
<keyword evidence="2" id="KW-0813">Transport</keyword>
<keyword evidence="4 6" id="KW-1133">Transmembrane helix</keyword>
<evidence type="ECO:0000256" key="6">
    <source>
        <dbReference type="SAM" id="Phobius"/>
    </source>
</evidence>
<comment type="caution">
    <text evidence="7">The sequence shown here is derived from an EMBL/GenBank/DDBJ whole genome shotgun (WGS) entry which is preliminary data.</text>
</comment>
<evidence type="ECO:0000256" key="2">
    <source>
        <dbReference type="ARBA" id="ARBA00022448"/>
    </source>
</evidence>
<dbReference type="Proteomes" id="UP000799441">
    <property type="component" value="Unassembled WGS sequence"/>
</dbReference>
<keyword evidence="3 6" id="KW-0812">Transmembrane</keyword>
<dbReference type="Gene3D" id="1.20.1740.10">
    <property type="entry name" value="Amino acid/polyamine transporter I"/>
    <property type="match status" value="1"/>
</dbReference>
<dbReference type="EMBL" id="MU003802">
    <property type="protein sequence ID" value="KAF2720144.1"/>
    <property type="molecule type" value="Genomic_DNA"/>
</dbReference>
<dbReference type="PANTHER" id="PTHR45649:SF4">
    <property type="entry name" value="TRANSPORTER, PUTATIVE (EUROFUNG)-RELATED"/>
    <property type="match status" value="1"/>
</dbReference>
<feature type="transmembrane region" description="Helical" evidence="6">
    <location>
        <begin position="12"/>
        <end position="33"/>
    </location>
</feature>
<dbReference type="OrthoDB" id="3257095at2759"/>
<proteinExistence type="predicted"/>
<name>A0A9P4Q5G8_9PEZI</name>
<dbReference type="PANTHER" id="PTHR45649">
    <property type="entry name" value="AMINO-ACID PERMEASE BAT1"/>
    <property type="match status" value="1"/>
</dbReference>
<feature type="transmembrane region" description="Helical" evidence="6">
    <location>
        <begin position="455"/>
        <end position="477"/>
    </location>
</feature>
<evidence type="ECO:0000313" key="8">
    <source>
        <dbReference type="Proteomes" id="UP000799441"/>
    </source>
</evidence>
<feature type="transmembrane region" description="Helical" evidence="6">
    <location>
        <begin position="286"/>
        <end position="304"/>
    </location>
</feature>
<organism evidence="7 8">
    <name type="scientific">Polychaeton citri CBS 116435</name>
    <dbReference type="NCBI Taxonomy" id="1314669"/>
    <lineage>
        <taxon>Eukaryota</taxon>
        <taxon>Fungi</taxon>
        <taxon>Dikarya</taxon>
        <taxon>Ascomycota</taxon>
        <taxon>Pezizomycotina</taxon>
        <taxon>Dothideomycetes</taxon>
        <taxon>Dothideomycetidae</taxon>
        <taxon>Capnodiales</taxon>
        <taxon>Capnodiaceae</taxon>
        <taxon>Polychaeton</taxon>
    </lineage>
</organism>
<protein>
    <submittedName>
        <fullName evidence="7">Amino acid transporter</fullName>
    </submittedName>
</protein>
<evidence type="ECO:0000313" key="7">
    <source>
        <dbReference type="EMBL" id="KAF2720144.1"/>
    </source>
</evidence>
<sequence>MVRMGKKQELVRNFRLLTSIAFTSCVMGTWEILLTSNTPALTAGGLAGLWWQCKQTAVLLSPGEMASMAPTAGGQYHWVSEFALPRAQKPLSYTSGWLSTTAWQSFIAVDSFICAALIQPCISLNDPTYTTLLMIALVCGMGTFNIFLAQWLAIIEAFFAILHHVAWIPIIVILWVMTPQKQSSKTIFTEFTDNGAGWENIGITVCVGQVGAMFTAVGSDASAHMAEEIRDAGVTVPRSMWYFICNKGLTLIVLVTYCSCIGDLATTPEAANGFPFVEVFLQSTGSTQAATGLTALISILLLIISTSCMASTSRATFAFARDDGMVASRWISKVSSREKIPVNNVIVTIGFTVVMSLINLGSTTAFNAFLSVSVVALMATYTLSIACILRRRLNDKDPLPTARWRLFGASAPVGSREGDLGKYGVPINAFAMLYSVWSFFWSFRPITRDVAPETVNWAVLIFGSIMIISAIAFVAHARKVYEGSVARVQRSVNVSAE</sequence>
<evidence type="ECO:0000256" key="3">
    <source>
        <dbReference type="ARBA" id="ARBA00022692"/>
    </source>
</evidence>
<comment type="subcellular location">
    <subcellularLocation>
        <location evidence="1">Membrane</location>
        <topology evidence="1">Multi-pass membrane protein</topology>
    </subcellularLocation>
</comment>
<dbReference type="PIRSF" id="PIRSF006060">
    <property type="entry name" value="AA_transporter"/>
    <property type="match status" value="1"/>
</dbReference>
<evidence type="ECO:0000256" key="1">
    <source>
        <dbReference type="ARBA" id="ARBA00004141"/>
    </source>
</evidence>
<evidence type="ECO:0000256" key="4">
    <source>
        <dbReference type="ARBA" id="ARBA00022989"/>
    </source>
</evidence>
<feature type="transmembrane region" description="Helical" evidence="6">
    <location>
        <begin position="368"/>
        <end position="389"/>
    </location>
</feature>
<keyword evidence="8" id="KW-1185">Reference proteome</keyword>
<keyword evidence="5 6" id="KW-0472">Membrane</keyword>
<accession>A0A9P4Q5G8</accession>